<proteinExistence type="predicted"/>
<evidence type="ECO:0000313" key="1">
    <source>
        <dbReference type="EMBL" id="GAI13925.1"/>
    </source>
</evidence>
<accession>X1MGT7</accession>
<dbReference type="AlphaFoldDB" id="X1MGT7"/>
<organism evidence="1">
    <name type="scientific">marine sediment metagenome</name>
    <dbReference type="NCBI Taxonomy" id="412755"/>
    <lineage>
        <taxon>unclassified sequences</taxon>
        <taxon>metagenomes</taxon>
        <taxon>ecological metagenomes</taxon>
    </lineage>
</organism>
<sequence length="188" mass="20256">NTKATSTADQYATLKIGANTHIRMWNSAALTYTVDSSGSLYSMDHSEANGSLYIWGDYHTATGTIDYWSRATDFDSTDLTGSERQCDVRFATTTNTTSTLDAGGELQIIGSSGATTTLDVQGTTGNYAISIEGGTTTANYYKIRNIDANGLNISGTPTITSLDYGDFLLKQDNWTMMTVASTTIDQNR</sequence>
<gene>
    <name evidence="1" type="ORF">S06H3_20412</name>
</gene>
<feature type="non-terminal residue" evidence="1">
    <location>
        <position position="1"/>
    </location>
</feature>
<name>X1MGT7_9ZZZZ</name>
<comment type="caution">
    <text evidence="1">The sequence shown here is derived from an EMBL/GenBank/DDBJ whole genome shotgun (WGS) entry which is preliminary data.</text>
</comment>
<dbReference type="EMBL" id="BARV01010566">
    <property type="protein sequence ID" value="GAI13925.1"/>
    <property type="molecule type" value="Genomic_DNA"/>
</dbReference>
<reference evidence="1" key="1">
    <citation type="journal article" date="2014" name="Front. Microbiol.">
        <title>High frequency of phylogenetically diverse reductive dehalogenase-homologous genes in deep subseafloor sedimentary metagenomes.</title>
        <authorList>
            <person name="Kawai M."/>
            <person name="Futagami T."/>
            <person name="Toyoda A."/>
            <person name="Takaki Y."/>
            <person name="Nishi S."/>
            <person name="Hori S."/>
            <person name="Arai W."/>
            <person name="Tsubouchi T."/>
            <person name="Morono Y."/>
            <person name="Uchiyama I."/>
            <person name="Ito T."/>
            <person name="Fujiyama A."/>
            <person name="Inagaki F."/>
            <person name="Takami H."/>
        </authorList>
    </citation>
    <scope>NUCLEOTIDE SEQUENCE</scope>
    <source>
        <strain evidence="1">Expedition CK06-06</strain>
    </source>
</reference>
<protein>
    <submittedName>
        <fullName evidence="1">Uncharacterized protein</fullName>
    </submittedName>
</protein>